<evidence type="ECO:0000259" key="1">
    <source>
        <dbReference type="PROSITE" id="PS50042"/>
    </source>
</evidence>
<comment type="caution">
    <text evidence="2">The sequence shown here is derived from an EMBL/GenBank/DDBJ whole genome shotgun (WGS) entry which is preliminary data.</text>
</comment>
<proteinExistence type="predicted"/>
<dbReference type="RefSeq" id="WP_157299757.1">
    <property type="nucleotide sequence ID" value="NZ_BAAAZB010000010.1"/>
</dbReference>
<organism evidence="2 3">
    <name type="scientific">Chitinophaga oryziterrae</name>
    <dbReference type="NCBI Taxonomy" id="1031224"/>
    <lineage>
        <taxon>Bacteria</taxon>
        <taxon>Pseudomonadati</taxon>
        <taxon>Bacteroidota</taxon>
        <taxon>Chitinophagia</taxon>
        <taxon>Chitinophagales</taxon>
        <taxon>Chitinophagaceae</taxon>
        <taxon>Chitinophaga</taxon>
    </lineage>
</organism>
<dbReference type="PROSITE" id="PS50042">
    <property type="entry name" value="CNMP_BINDING_3"/>
    <property type="match status" value="1"/>
</dbReference>
<evidence type="ECO:0000313" key="3">
    <source>
        <dbReference type="Proteomes" id="UP000468388"/>
    </source>
</evidence>
<dbReference type="Gene3D" id="2.60.120.10">
    <property type="entry name" value="Jelly Rolls"/>
    <property type="match status" value="1"/>
</dbReference>
<accession>A0A6N8J7C4</accession>
<name>A0A6N8J7C4_9BACT</name>
<reference evidence="2 3" key="1">
    <citation type="submission" date="2019-12" db="EMBL/GenBank/DDBJ databases">
        <title>The draft genomic sequence of strain Chitinophaga oryziterrae JCM 16595.</title>
        <authorList>
            <person name="Zhang X."/>
        </authorList>
    </citation>
    <scope>NUCLEOTIDE SEQUENCE [LARGE SCALE GENOMIC DNA]</scope>
    <source>
        <strain evidence="2 3">JCM 16595</strain>
    </source>
</reference>
<protein>
    <submittedName>
        <fullName evidence="2">Cyclic nucleotide-binding domain-containing protein</fullName>
    </submittedName>
</protein>
<dbReference type="EMBL" id="WRXO01000002">
    <property type="protein sequence ID" value="MVT41147.1"/>
    <property type="molecule type" value="Genomic_DNA"/>
</dbReference>
<dbReference type="Pfam" id="PF00027">
    <property type="entry name" value="cNMP_binding"/>
    <property type="match status" value="1"/>
</dbReference>
<gene>
    <name evidence="2" type="ORF">GO495_11185</name>
</gene>
<dbReference type="OrthoDB" id="9152304at2"/>
<dbReference type="InterPro" id="IPR014710">
    <property type="entry name" value="RmlC-like_jellyroll"/>
</dbReference>
<dbReference type="CDD" id="cd00038">
    <property type="entry name" value="CAP_ED"/>
    <property type="match status" value="1"/>
</dbReference>
<feature type="domain" description="Cyclic nucleotide-binding" evidence="1">
    <location>
        <begin position="10"/>
        <end position="131"/>
    </location>
</feature>
<dbReference type="Proteomes" id="UP000468388">
    <property type="component" value="Unassembled WGS sequence"/>
</dbReference>
<dbReference type="InterPro" id="IPR000595">
    <property type="entry name" value="cNMP-bd_dom"/>
</dbReference>
<keyword evidence="3" id="KW-1185">Reference proteome</keyword>
<dbReference type="InterPro" id="IPR018490">
    <property type="entry name" value="cNMP-bd_dom_sf"/>
</dbReference>
<dbReference type="AlphaFoldDB" id="A0A6N8J7C4"/>
<evidence type="ECO:0000313" key="2">
    <source>
        <dbReference type="EMBL" id="MVT41147.1"/>
    </source>
</evidence>
<sequence>MQRLLDHIQKFVVLSEEEQEILLSYITCQEVNKKDYLLRQGQICSANYFILQGCFRLYYVNDNGTEQILHFGIDNWWIADYESLEKQTPSEFYIQAVETTEIAVLKKSIQEELFSKVPKMERYFRLVFQKAYTASQMRIKYIYTFTGEERYRHFNKSFPGFVQRIPQYMLASYLGFTPEFLSKLRGKKEK</sequence>
<dbReference type="SUPFAM" id="SSF51206">
    <property type="entry name" value="cAMP-binding domain-like"/>
    <property type="match status" value="1"/>
</dbReference>